<proteinExistence type="predicted"/>
<evidence type="ECO:0000313" key="2">
    <source>
        <dbReference type="EMBL" id="APW36751.1"/>
    </source>
</evidence>
<name>A0A1P8JSQ5_9BURK</name>
<dbReference type="EMBL" id="CP019236">
    <property type="protein sequence ID" value="APW36751.1"/>
    <property type="molecule type" value="Genomic_DNA"/>
</dbReference>
<dbReference type="Proteomes" id="UP000186609">
    <property type="component" value="Chromosome"/>
</dbReference>
<organism evidence="2 3">
    <name type="scientific">Rhodoferax koreensis</name>
    <dbReference type="NCBI Taxonomy" id="1842727"/>
    <lineage>
        <taxon>Bacteria</taxon>
        <taxon>Pseudomonadati</taxon>
        <taxon>Pseudomonadota</taxon>
        <taxon>Betaproteobacteria</taxon>
        <taxon>Burkholderiales</taxon>
        <taxon>Comamonadaceae</taxon>
        <taxon>Rhodoferax</taxon>
    </lineage>
</organism>
<keyword evidence="3" id="KW-1185">Reference proteome</keyword>
<feature type="transmembrane region" description="Helical" evidence="1">
    <location>
        <begin position="44"/>
        <end position="65"/>
    </location>
</feature>
<dbReference type="RefSeq" id="WP_076197518.1">
    <property type="nucleotide sequence ID" value="NZ_CP019236.1"/>
</dbReference>
<evidence type="ECO:0000256" key="1">
    <source>
        <dbReference type="SAM" id="Phobius"/>
    </source>
</evidence>
<dbReference type="KEGG" id="rhy:RD110_05720"/>
<evidence type="ECO:0000313" key="3">
    <source>
        <dbReference type="Proteomes" id="UP000186609"/>
    </source>
</evidence>
<keyword evidence="1" id="KW-1133">Transmembrane helix</keyword>
<sequence>MTKKPTRKENTDLLQRGILCSLIGLAVLISPSFMAPSGMREAVAGSALVGWFALVLGVAFLGLYLRRRAIGKAP</sequence>
<keyword evidence="1" id="KW-0812">Transmembrane</keyword>
<reference evidence="2 3" key="1">
    <citation type="submission" date="2017-01" db="EMBL/GenBank/DDBJ databases">
        <authorList>
            <person name="Mah S.A."/>
            <person name="Swanson W.J."/>
            <person name="Moy G.W."/>
            <person name="Vacquier V.D."/>
        </authorList>
    </citation>
    <scope>NUCLEOTIDE SEQUENCE [LARGE SCALE GENOMIC DNA]</scope>
    <source>
        <strain evidence="2 3">DCY110</strain>
    </source>
</reference>
<dbReference type="AlphaFoldDB" id="A0A1P8JSQ5"/>
<protein>
    <submittedName>
        <fullName evidence="2">Uncharacterized protein</fullName>
    </submittedName>
</protein>
<keyword evidence="1" id="KW-0472">Membrane</keyword>
<dbReference type="STRING" id="1842727.RD110_05720"/>
<accession>A0A1P8JSQ5</accession>
<gene>
    <name evidence="2" type="ORF">RD110_05720</name>
</gene>
<dbReference type="OrthoDB" id="8795428at2"/>